<reference evidence="1 2" key="1">
    <citation type="journal article" date="2012" name="J. Bacteriol.">
        <title>Genome Sequence of the Filamentous Bacterium Fibrisoma limi BUZ 3T.</title>
        <authorList>
            <person name="Filippini M."/>
            <person name="Qi W."/>
            <person name="Jaenicke S."/>
            <person name="Goesmann A."/>
            <person name="Smits T.H."/>
            <person name="Bagheri H.C."/>
        </authorList>
    </citation>
    <scope>NUCLEOTIDE SEQUENCE [LARGE SCALE GENOMIC DNA]</scope>
    <source>
        <strain evidence="2">BUZ 3T</strain>
    </source>
</reference>
<accession>I2GGU8</accession>
<dbReference type="Proteomes" id="UP000009309">
    <property type="component" value="Unassembled WGS sequence"/>
</dbReference>
<evidence type="ECO:0000313" key="1">
    <source>
        <dbReference type="EMBL" id="CCH53123.1"/>
    </source>
</evidence>
<evidence type="ECO:0000313" key="2">
    <source>
        <dbReference type="Proteomes" id="UP000009309"/>
    </source>
</evidence>
<name>I2GGU8_9BACT</name>
<gene>
    <name evidence="1" type="ORF">BN8_02192</name>
</gene>
<organism evidence="1 2">
    <name type="scientific">Fibrisoma limi BUZ 3</name>
    <dbReference type="NCBI Taxonomy" id="1185876"/>
    <lineage>
        <taxon>Bacteria</taxon>
        <taxon>Pseudomonadati</taxon>
        <taxon>Bacteroidota</taxon>
        <taxon>Cytophagia</taxon>
        <taxon>Cytophagales</taxon>
        <taxon>Spirosomataceae</taxon>
        <taxon>Fibrisoma</taxon>
    </lineage>
</organism>
<comment type="caution">
    <text evidence="1">The sequence shown here is derived from an EMBL/GenBank/DDBJ whole genome shotgun (WGS) entry which is preliminary data.</text>
</comment>
<dbReference type="EMBL" id="CAIT01000006">
    <property type="protein sequence ID" value="CCH53123.1"/>
    <property type="molecule type" value="Genomic_DNA"/>
</dbReference>
<dbReference type="AlphaFoldDB" id="I2GGU8"/>
<protein>
    <submittedName>
        <fullName evidence="1">Uncharacterized protein</fullName>
    </submittedName>
</protein>
<keyword evidence="2" id="KW-1185">Reference proteome</keyword>
<proteinExistence type="predicted"/>
<sequence length="33" mass="3998">MLGSYLSFLYCFIGAFPLSPESWQWKQLHWLFT</sequence>